<dbReference type="GO" id="GO:0015344">
    <property type="term" value="F:siderophore uptake transmembrane transporter activity"/>
    <property type="evidence" value="ECO:0007669"/>
    <property type="project" value="TreeGrafter"/>
</dbReference>
<dbReference type="SUPFAM" id="SSF49464">
    <property type="entry name" value="Carboxypeptidase regulatory domain-like"/>
    <property type="match status" value="1"/>
</dbReference>
<protein>
    <recommendedName>
        <fullName evidence="7">TonB-dependent receptor plug domain-containing protein</fullName>
    </recommendedName>
</protein>
<dbReference type="AlphaFoldDB" id="A0A381V5T7"/>
<evidence type="ECO:0000259" key="7">
    <source>
        <dbReference type="Pfam" id="PF07715"/>
    </source>
</evidence>
<keyword evidence="3" id="KW-0812">Transmembrane</keyword>
<evidence type="ECO:0000256" key="2">
    <source>
        <dbReference type="ARBA" id="ARBA00022448"/>
    </source>
</evidence>
<keyword evidence="4" id="KW-0732">Signal</keyword>
<keyword evidence="2" id="KW-0813">Transport</keyword>
<comment type="subcellular location">
    <subcellularLocation>
        <location evidence="1">Cell outer membrane</location>
        <topology evidence="1">Multi-pass membrane protein</topology>
    </subcellularLocation>
</comment>
<accession>A0A381V5T7</accession>
<name>A0A381V5T7_9ZZZZ</name>
<gene>
    <name evidence="8" type="ORF">METZ01_LOCUS88603</name>
</gene>
<evidence type="ECO:0000256" key="6">
    <source>
        <dbReference type="ARBA" id="ARBA00023237"/>
    </source>
</evidence>
<reference evidence="8" key="1">
    <citation type="submission" date="2018-05" db="EMBL/GenBank/DDBJ databases">
        <authorList>
            <person name="Lanie J.A."/>
            <person name="Ng W.-L."/>
            <person name="Kazmierczak K.M."/>
            <person name="Andrzejewski T.M."/>
            <person name="Davidsen T.M."/>
            <person name="Wayne K.J."/>
            <person name="Tettelin H."/>
            <person name="Glass J.I."/>
            <person name="Rusch D."/>
            <person name="Podicherti R."/>
            <person name="Tsui H.-C.T."/>
            <person name="Winkler M.E."/>
        </authorList>
    </citation>
    <scope>NUCLEOTIDE SEQUENCE</scope>
</reference>
<feature type="domain" description="TonB-dependent receptor plug" evidence="7">
    <location>
        <begin position="131"/>
        <end position="212"/>
    </location>
</feature>
<evidence type="ECO:0000256" key="3">
    <source>
        <dbReference type="ARBA" id="ARBA00022692"/>
    </source>
</evidence>
<evidence type="ECO:0000256" key="5">
    <source>
        <dbReference type="ARBA" id="ARBA00023136"/>
    </source>
</evidence>
<dbReference type="InterPro" id="IPR036942">
    <property type="entry name" value="Beta-barrel_TonB_sf"/>
</dbReference>
<dbReference type="Pfam" id="PF07715">
    <property type="entry name" value="Plug"/>
    <property type="match status" value="1"/>
</dbReference>
<dbReference type="Gene3D" id="2.40.170.20">
    <property type="entry name" value="TonB-dependent receptor, beta-barrel domain"/>
    <property type="match status" value="1"/>
</dbReference>
<dbReference type="PANTHER" id="PTHR30069">
    <property type="entry name" value="TONB-DEPENDENT OUTER MEMBRANE RECEPTOR"/>
    <property type="match status" value="1"/>
</dbReference>
<evidence type="ECO:0000313" key="8">
    <source>
        <dbReference type="EMBL" id="SVA35749.1"/>
    </source>
</evidence>
<dbReference type="GO" id="GO:0044718">
    <property type="term" value="P:siderophore transmembrane transport"/>
    <property type="evidence" value="ECO:0007669"/>
    <property type="project" value="TreeGrafter"/>
</dbReference>
<dbReference type="SUPFAM" id="SSF56935">
    <property type="entry name" value="Porins"/>
    <property type="match status" value="1"/>
</dbReference>
<proteinExistence type="predicted"/>
<organism evidence="8">
    <name type="scientific">marine metagenome</name>
    <dbReference type="NCBI Taxonomy" id="408172"/>
    <lineage>
        <taxon>unclassified sequences</taxon>
        <taxon>metagenomes</taxon>
        <taxon>ecological metagenomes</taxon>
    </lineage>
</organism>
<dbReference type="PANTHER" id="PTHR30069:SF29">
    <property type="entry name" value="HEMOGLOBIN AND HEMOGLOBIN-HAPTOGLOBIN-BINDING PROTEIN 1-RELATED"/>
    <property type="match status" value="1"/>
</dbReference>
<evidence type="ECO:0000256" key="1">
    <source>
        <dbReference type="ARBA" id="ARBA00004571"/>
    </source>
</evidence>
<dbReference type="InterPro" id="IPR039426">
    <property type="entry name" value="TonB-dep_rcpt-like"/>
</dbReference>
<dbReference type="InterPro" id="IPR008969">
    <property type="entry name" value="CarboxyPept-like_regulatory"/>
</dbReference>
<keyword evidence="5" id="KW-0472">Membrane</keyword>
<dbReference type="InterPro" id="IPR012910">
    <property type="entry name" value="Plug_dom"/>
</dbReference>
<keyword evidence="6" id="KW-0998">Cell outer membrane</keyword>
<evidence type="ECO:0000256" key="4">
    <source>
        <dbReference type="ARBA" id="ARBA00022729"/>
    </source>
</evidence>
<dbReference type="EMBL" id="UINC01007938">
    <property type="protein sequence ID" value="SVA35749.1"/>
    <property type="molecule type" value="Genomic_DNA"/>
</dbReference>
<dbReference type="InterPro" id="IPR037066">
    <property type="entry name" value="Plug_dom_sf"/>
</dbReference>
<dbReference type="Gene3D" id="2.170.130.10">
    <property type="entry name" value="TonB-dependent receptor, plug domain"/>
    <property type="match status" value="1"/>
</dbReference>
<sequence>MLRNILYVLVTGTCCQAIAWAIGVSGFVLNDNFEPLPYATVTHPKTGSWVIADEEGRFLLQTHVVSGDSLIISRYGYRNQFLVLTSAAQVHITLQREVIPMDAVEVQGQGLPGTTPWETVIITETDRISTMGVYQRIPGALLKTYGGRGGVSNVGLDGGQAEHTKIVLDGIDLTSPQNGQTDLSEIPPVFFQQMYQSRYAGTAFGSGAMDGVIQLRPWFNRSFLNAATGSFDFKSIATGYNLAHTKTALQFIGGGYSSAEDYQFIYDDTTYNRDNNNMDQTFFGSRMQYRPSLKTIVKSSVFLSKSDRGVAGSISFPSPHAKRINTLSLVSASLVRLLPSGHVRIHISRRANDEQYTDPDLSDDSRHEVSAQALKLNYNQRLLKQLEAFTALELRSEMIKSNDVGNHNRTLSAITVSLTYTVLPGVVIRPNLRVDGGASFRETTSDLYVQTKVPVLGLIRGRVGNGFRLPTFNDLFWPTGSYTDGNPNLKSEQSAYFSFGMDRNFSNGSQVSLEWRERHTNNLITWTAGDDFVWRPLNVDETLRKSYSISFRAPFMTQNLSVSGYMTGNEMNDLASDKALPYVPTHTGQLQLQYSWATSTLDIQSYYSGERYYSGYDDDYNPIDITLAAFTNVSLGMHVAMPGWNALRLHFTVENMLGADTSFFPEYPEPGLRVNGGISILL</sequence>
<dbReference type="GO" id="GO:0009279">
    <property type="term" value="C:cell outer membrane"/>
    <property type="evidence" value="ECO:0007669"/>
    <property type="project" value="UniProtKB-SubCell"/>
</dbReference>